<name>D7G661_ECTSI</name>
<evidence type="ECO:0000256" key="2">
    <source>
        <dbReference type="ARBA" id="ARBA00023043"/>
    </source>
</evidence>
<evidence type="ECO:0000256" key="1">
    <source>
        <dbReference type="ARBA" id="ARBA00022737"/>
    </source>
</evidence>
<dbReference type="SUPFAM" id="SSF48403">
    <property type="entry name" value="Ankyrin repeat"/>
    <property type="match status" value="1"/>
</dbReference>
<dbReference type="Pfam" id="PF00023">
    <property type="entry name" value="Ank"/>
    <property type="match status" value="1"/>
</dbReference>
<organism evidence="4 5">
    <name type="scientific">Ectocarpus siliculosus</name>
    <name type="common">Brown alga</name>
    <name type="synonym">Conferva siliculosa</name>
    <dbReference type="NCBI Taxonomy" id="2880"/>
    <lineage>
        <taxon>Eukaryota</taxon>
        <taxon>Sar</taxon>
        <taxon>Stramenopiles</taxon>
        <taxon>Ochrophyta</taxon>
        <taxon>PX clade</taxon>
        <taxon>Phaeophyceae</taxon>
        <taxon>Ectocarpales</taxon>
        <taxon>Ectocarpaceae</taxon>
        <taxon>Ectocarpus</taxon>
    </lineage>
</organism>
<dbReference type="Proteomes" id="UP000002630">
    <property type="component" value="Unassembled WGS sequence"/>
</dbReference>
<evidence type="ECO:0000256" key="3">
    <source>
        <dbReference type="PROSITE-ProRule" id="PRU00023"/>
    </source>
</evidence>
<dbReference type="InterPro" id="IPR036770">
    <property type="entry name" value="Ankyrin_rpt-contain_sf"/>
</dbReference>
<feature type="repeat" description="ANK" evidence="3">
    <location>
        <begin position="120"/>
        <end position="152"/>
    </location>
</feature>
<dbReference type="PROSITE" id="PS50088">
    <property type="entry name" value="ANK_REPEAT"/>
    <property type="match status" value="3"/>
</dbReference>
<dbReference type="InterPro" id="IPR002110">
    <property type="entry name" value="Ankyrin_rpt"/>
</dbReference>
<dbReference type="SMART" id="SM00248">
    <property type="entry name" value="ANK"/>
    <property type="match status" value="3"/>
</dbReference>
<dbReference type="Gene3D" id="1.25.40.20">
    <property type="entry name" value="Ankyrin repeat-containing domain"/>
    <property type="match status" value="1"/>
</dbReference>
<dbReference type="PANTHER" id="PTHR24180">
    <property type="entry name" value="CYCLIN-DEPENDENT KINASE INHIBITOR 2C-RELATED"/>
    <property type="match status" value="1"/>
</dbReference>
<proteinExistence type="predicted"/>
<reference evidence="4 5" key="1">
    <citation type="journal article" date="2010" name="Nature">
        <title>The Ectocarpus genome and the independent evolution of multicellularity in brown algae.</title>
        <authorList>
            <person name="Cock J.M."/>
            <person name="Sterck L."/>
            <person name="Rouze P."/>
            <person name="Scornet D."/>
            <person name="Allen A.E."/>
            <person name="Amoutzias G."/>
            <person name="Anthouard V."/>
            <person name="Artiguenave F."/>
            <person name="Aury J.M."/>
            <person name="Badger J.H."/>
            <person name="Beszteri B."/>
            <person name="Billiau K."/>
            <person name="Bonnet E."/>
            <person name="Bothwell J.H."/>
            <person name="Bowler C."/>
            <person name="Boyen C."/>
            <person name="Brownlee C."/>
            <person name="Carrano C.J."/>
            <person name="Charrier B."/>
            <person name="Cho G.Y."/>
            <person name="Coelho S.M."/>
            <person name="Collen J."/>
            <person name="Corre E."/>
            <person name="Da Silva C."/>
            <person name="Delage L."/>
            <person name="Delaroque N."/>
            <person name="Dittami S.M."/>
            <person name="Doulbeau S."/>
            <person name="Elias M."/>
            <person name="Farnham G."/>
            <person name="Gachon C.M."/>
            <person name="Gschloessl B."/>
            <person name="Heesch S."/>
            <person name="Jabbari K."/>
            <person name="Jubin C."/>
            <person name="Kawai H."/>
            <person name="Kimura K."/>
            <person name="Kloareg B."/>
            <person name="Kupper F.C."/>
            <person name="Lang D."/>
            <person name="Le Bail A."/>
            <person name="Leblanc C."/>
            <person name="Lerouge P."/>
            <person name="Lohr M."/>
            <person name="Lopez P.J."/>
            <person name="Martens C."/>
            <person name="Maumus F."/>
            <person name="Michel G."/>
            <person name="Miranda-Saavedra D."/>
            <person name="Morales J."/>
            <person name="Moreau H."/>
            <person name="Motomura T."/>
            <person name="Nagasato C."/>
            <person name="Napoli C.A."/>
            <person name="Nelson D.R."/>
            <person name="Nyvall-Collen P."/>
            <person name="Peters A.F."/>
            <person name="Pommier C."/>
            <person name="Potin P."/>
            <person name="Poulain J."/>
            <person name="Quesneville H."/>
            <person name="Read B."/>
            <person name="Rensing S.A."/>
            <person name="Ritter A."/>
            <person name="Rousvoal S."/>
            <person name="Samanta M."/>
            <person name="Samson G."/>
            <person name="Schroeder D.C."/>
            <person name="Segurens B."/>
            <person name="Strittmatter M."/>
            <person name="Tonon T."/>
            <person name="Tregear J.W."/>
            <person name="Valentin K."/>
            <person name="von Dassow P."/>
            <person name="Yamagishi T."/>
            <person name="Van de Peer Y."/>
            <person name="Wincker P."/>
        </authorList>
    </citation>
    <scope>NUCLEOTIDE SEQUENCE [LARGE SCALE GENOMIC DNA]</scope>
    <source>
        <strain evidence="5">Ec32 / CCAP1310/4</strain>
    </source>
</reference>
<keyword evidence="5" id="KW-1185">Reference proteome</keyword>
<dbReference type="STRING" id="2880.D7G661"/>
<evidence type="ECO:0000313" key="4">
    <source>
        <dbReference type="EMBL" id="CBJ27470.1"/>
    </source>
</evidence>
<accession>D7G661</accession>
<gene>
    <name evidence="4" type="ORF">Esi_0071_0116</name>
</gene>
<dbReference type="OrthoDB" id="112557at2759"/>
<sequence length="206" mass="21678">MFGLEICTDPSTITAVLQRGRLCTWRRCAATKKRRDYCFPPGADARFEDPVDRFCVLHEADYGGHEQLVKDMLIADADPSRLSSAPSRISPLHQAALGGHPSIVSALLLKGVAIDVLDGCGGSPLIWAADEGQLAAAEALLAAGAKFNIRSTDRKNSGCAALDCAAYHGYAHILKAILAHGADANARDYRGLAALHTAAGADQAGI</sequence>
<dbReference type="InParanoid" id="D7G661"/>
<feature type="repeat" description="ANK" evidence="3">
    <location>
        <begin position="157"/>
        <end position="189"/>
    </location>
</feature>
<dbReference type="InterPro" id="IPR051637">
    <property type="entry name" value="Ank_repeat_dom-contain_49"/>
</dbReference>
<dbReference type="AlphaFoldDB" id="D7G661"/>
<dbReference type="PROSITE" id="PS50297">
    <property type="entry name" value="ANK_REP_REGION"/>
    <property type="match status" value="2"/>
</dbReference>
<dbReference type="PANTHER" id="PTHR24180:SF45">
    <property type="entry name" value="POLY [ADP-RIBOSE] POLYMERASE TANKYRASE"/>
    <property type="match status" value="1"/>
</dbReference>
<evidence type="ECO:0000313" key="5">
    <source>
        <dbReference type="Proteomes" id="UP000002630"/>
    </source>
</evidence>
<dbReference type="EMBL" id="FN649760">
    <property type="protein sequence ID" value="CBJ27470.1"/>
    <property type="molecule type" value="Genomic_DNA"/>
</dbReference>
<dbReference type="eggNOG" id="KOG4412">
    <property type="taxonomic scope" value="Eukaryota"/>
</dbReference>
<feature type="repeat" description="ANK" evidence="3">
    <location>
        <begin position="87"/>
        <end position="119"/>
    </location>
</feature>
<keyword evidence="1" id="KW-0677">Repeat</keyword>
<dbReference type="Pfam" id="PF12796">
    <property type="entry name" value="Ank_2"/>
    <property type="match status" value="1"/>
</dbReference>
<protein>
    <submittedName>
        <fullName evidence="4">Ankyrin repeat protein</fullName>
    </submittedName>
</protein>
<keyword evidence="2 3" id="KW-0040">ANK repeat</keyword>